<dbReference type="Proteomes" id="UP000319852">
    <property type="component" value="Chromosome"/>
</dbReference>
<sequence length="79" mass="9181">MPNGKPGDHPLTDILHNNLTVYSAEIDQRIRVLVEELPNNSPIYERLHLLLTRYSWDFNKINLELLAKELSVLEQERSG</sequence>
<evidence type="ECO:0000313" key="2">
    <source>
        <dbReference type="Proteomes" id="UP000319852"/>
    </source>
</evidence>
<protein>
    <submittedName>
        <fullName evidence="1">Uncharacterized protein</fullName>
    </submittedName>
</protein>
<reference evidence="1 2" key="1">
    <citation type="submission" date="2019-02" db="EMBL/GenBank/DDBJ databases">
        <title>Deep-cultivation of Planctomycetes and their phenomic and genomic characterization uncovers novel biology.</title>
        <authorList>
            <person name="Wiegand S."/>
            <person name="Jogler M."/>
            <person name="Boedeker C."/>
            <person name="Pinto D."/>
            <person name="Vollmers J."/>
            <person name="Rivas-Marin E."/>
            <person name="Kohn T."/>
            <person name="Peeters S.H."/>
            <person name="Heuer A."/>
            <person name="Rast P."/>
            <person name="Oberbeckmann S."/>
            <person name="Bunk B."/>
            <person name="Jeske O."/>
            <person name="Meyerdierks A."/>
            <person name="Storesund J.E."/>
            <person name="Kallscheuer N."/>
            <person name="Luecker S."/>
            <person name="Lage O.M."/>
            <person name="Pohl T."/>
            <person name="Merkel B.J."/>
            <person name="Hornburger P."/>
            <person name="Mueller R.-W."/>
            <person name="Bruemmer F."/>
            <person name="Labrenz M."/>
            <person name="Spormann A.M."/>
            <person name="Op den Camp H."/>
            <person name="Overmann J."/>
            <person name="Amann R."/>
            <person name="Jetten M.S.M."/>
            <person name="Mascher T."/>
            <person name="Medema M.H."/>
            <person name="Devos D.P."/>
            <person name="Kaster A.-K."/>
            <person name="Ovreas L."/>
            <person name="Rohde M."/>
            <person name="Galperin M.Y."/>
            <person name="Jogler C."/>
        </authorList>
    </citation>
    <scope>NUCLEOTIDE SEQUENCE [LARGE SCALE GENOMIC DNA]</scope>
    <source>
        <strain evidence="1 2">HG15A2</strain>
    </source>
</reference>
<name>A0A517MYC3_9BACT</name>
<accession>A0A517MYC3</accession>
<dbReference type="AlphaFoldDB" id="A0A517MYC3"/>
<organism evidence="1 2">
    <name type="scientific">Adhaeretor mobilis</name>
    <dbReference type="NCBI Taxonomy" id="1930276"/>
    <lineage>
        <taxon>Bacteria</taxon>
        <taxon>Pseudomonadati</taxon>
        <taxon>Planctomycetota</taxon>
        <taxon>Planctomycetia</taxon>
        <taxon>Pirellulales</taxon>
        <taxon>Lacipirellulaceae</taxon>
        <taxon>Adhaeretor</taxon>
    </lineage>
</organism>
<dbReference type="EMBL" id="CP036263">
    <property type="protein sequence ID" value="QDS99881.1"/>
    <property type="molecule type" value="Genomic_DNA"/>
</dbReference>
<gene>
    <name evidence="1" type="ORF">HG15A2_32120</name>
</gene>
<evidence type="ECO:0000313" key="1">
    <source>
        <dbReference type="EMBL" id="QDS99881.1"/>
    </source>
</evidence>
<dbReference type="KEGG" id="amob:HG15A2_32120"/>
<proteinExistence type="predicted"/>
<keyword evidence="2" id="KW-1185">Reference proteome</keyword>